<feature type="region of interest" description="Disordered" evidence="1">
    <location>
        <begin position="74"/>
        <end position="134"/>
    </location>
</feature>
<organism evidence="2 3">
    <name type="scientific">Eumeta variegata</name>
    <name type="common">Bagworm moth</name>
    <name type="synonym">Eumeta japonica</name>
    <dbReference type="NCBI Taxonomy" id="151549"/>
    <lineage>
        <taxon>Eukaryota</taxon>
        <taxon>Metazoa</taxon>
        <taxon>Ecdysozoa</taxon>
        <taxon>Arthropoda</taxon>
        <taxon>Hexapoda</taxon>
        <taxon>Insecta</taxon>
        <taxon>Pterygota</taxon>
        <taxon>Neoptera</taxon>
        <taxon>Endopterygota</taxon>
        <taxon>Lepidoptera</taxon>
        <taxon>Glossata</taxon>
        <taxon>Ditrysia</taxon>
        <taxon>Tineoidea</taxon>
        <taxon>Psychidae</taxon>
        <taxon>Oiketicinae</taxon>
        <taxon>Eumeta</taxon>
    </lineage>
</organism>
<dbReference type="AlphaFoldDB" id="A0A4C1ZS14"/>
<name>A0A4C1ZS14_EUMVA</name>
<feature type="compositionally biased region" description="Basic and acidic residues" evidence="1">
    <location>
        <begin position="124"/>
        <end position="134"/>
    </location>
</feature>
<gene>
    <name evidence="2" type="ORF">EVAR_63738_1</name>
</gene>
<dbReference type="EMBL" id="BGZK01002046">
    <property type="protein sequence ID" value="GBP89944.1"/>
    <property type="molecule type" value="Genomic_DNA"/>
</dbReference>
<feature type="compositionally biased region" description="Polar residues" evidence="1">
    <location>
        <begin position="84"/>
        <end position="123"/>
    </location>
</feature>
<protein>
    <submittedName>
        <fullName evidence="2">Uncharacterized protein</fullName>
    </submittedName>
</protein>
<accession>A0A4C1ZS14</accession>
<sequence length="410" mass="44500">MTGSIEAVIVEEGHLNATTSFSENLAEGDGQNATTSSSENLTCANLNQASSSNNLSQTNIPVEDKNATIRNVIRPQIPTLGAGTDSTNGTPDSSENDLATDLINTSPPSTSSLRLEDFNPQSKNRNEANTRNAARDESNNFNLISGINAIRLANAINGVTSLQRRNGYVVCNECRQTPSTSRAVRTSVYDDVTVEDIIADAQEISVVATKMEMAARRQHDPSEDEYDSDAILYACLSSTESEEDEIEEEPVQQSSVSTALDTREQATYSRPFLRVHILTSVSATSYSARGRWTSLICPPPAIKKYCMELRRKDGGGGGYGQSQQSRCARAEHLRRAAPPERPSERLTQCGRTMKNSGEFDNALFSEPSSSCVESHRANVPERFHIALPKEPALTVLGYPAKRSLAGGSDM</sequence>
<reference evidence="2 3" key="1">
    <citation type="journal article" date="2019" name="Commun. Biol.">
        <title>The bagworm genome reveals a unique fibroin gene that provides high tensile strength.</title>
        <authorList>
            <person name="Kono N."/>
            <person name="Nakamura H."/>
            <person name="Ohtoshi R."/>
            <person name="Tomita M."/>
            <person name="Numata K."/>
            <person name="Arakawa K."/>
        </authorList>
    </citation>
    <scope>NUCLEOTIDE SEQUENCE [LARGE SCALE GENOMIC DNA]</scope>
</reference>
<evidence type="ECO:0000256" key="1">
    <source>
        <dbReference type="SAM" id="MobiDB-lite"/>
    </source>
</evidence>
<proteinExistence type="predicted"/>
<evidence type="ECO:0000313" key="2">
    <source>
        <dbReference type="EMBL" id="GBP89944.1"/>
    </source>
</evidence>
<evidence type="ECO:0000313" key="3">
    <source>
        <dbReference type="Proteomes" id="UP000299102"/>
    </source>
</evidence>
<dbReference type="Proteomes" id="UP000299102">
    <property type="component" value="Unassembled WGS sequence"/>
</dbReference>
<comment type="caution">
    <text evidence="2">The sequence shown here is derived from an EMBL/GenBank/DDBJ whole genome shotgun (WGS) entry which is preliminary data.</text>
</comment>
<keyword evidence="3" id="KW-1185">Reference proteome</keyword>